<keyword evidence="1" id="KW-0547">Nucleotide-binding</keyword>
<dbReference type="InterPro" id="IPR025943">
    <property type="entry name" value="Sigma_54_int_dom_ATP-bd_2"/>
</dbReference>
<accession>H5XUW2</accession>
<dbReference type="PANTHER" id="PTHR32071">
    <property type="entry name" value="TRANSCRIPTIONAL REGULATORY PROTEIN"/>
    <property type="match status" value="1"/>
</dbReference>
<dbReference type="InterPro" id="IPR002078">
    <property type="entry name" value="Sigma_54_int"/>
</dbReference>
<proteinExistence type="predicted"/>
<evidence type="ECO:0000256" key="1">
    <source>
        <dbReference type="ARBA" id="ARBA00022741"/>
    </source>
</evidence>
<dbReference type="InterPro" id="IPR046342">
    <property type="entry name" value="CBS_dom_sf"/>
</dbReference>
<keyword evidence="3" id="KW-0175">Coiled coil</keyword>
<evidence type="ECO:0000259" key="5">
    <source>
        <dbReference type="PROSITE" id="PS50112"/>
    </source>
</evidence>
<dbReference type="RefSeq" id="WP_007783076.1">
    <property type="nucleotide sequence ID" value="NZ_CM001441.1"/>
</dbReference>
<feature type="domain" description="Sigma-54 factor interaction" evidence="4">
    <location>
        <begin position="370"/>
        <end position="564"/>
    </location>
</feature>
<organism evidence="6 7">
    <name type="scientific">Desulfosporosinus youngiae DSM 17734</name>
    <dbReference type="NCBI Taxonomy" id="768710"/>
    <lineage>
        <taxon>Bacteria</taxon>
        <taxon>Bacillati</taxon>
        <taxon>Bacillota</taxon>
        <taxon>Clostridia</taxon>
        <taxon>Eubacteriales</taxon>
        <taxon>Desulfitobacteriaceae</taxon>
        <taxon>Desulfosporosinus</taxon>
    </lineage>
</organism>
<feature type="domain" description="PAS" evidence="5">
    <location>
        <begin position="228"/>
        <end position="273"/>
    </location>
</feature>
<dbReference type="Gene3D" id="3.40.50.300">
    <property type="entry name" value="P-loop containing nucleotide triphosphate hydrolases"/>
    <property type="match status" value="1"/>
</dbReference>
<dbReference type="PROSITE" id="PS50112">
    <property type="entry name" value="PAS"/>
    <property type="match status" value="1"/>
</dbReference>
<dbReference type="GO" id="GO:0005524">
    <property type="term" value="F:ATP binding"/>
    <property type="evidence" value="ECO:0007669"/>
    <property type="project" value="UniProtKB-KW"/>
</dbReference>
<dbReference type="InterPro" id="IPR027417">
    <property type="entry name" value="P-loop_NTPase"/>
</dbReference>
<evidence type="ECO:0000256" key="2">
    <source>
        <dbReference type="ARBA" id="ARBA00022840"/>
    </source>
</evidence>
<feature type="coiled-coil region" evidence="3">
    <location>
        <begin position="338"/>
        <end position="375"/>
    </location>
</feature>
<gene>
    <name evidence="6" type="ORF">DesyoDRAFT_2333</name>
</gene>
<dbReference type="InterPro" id="IPR025662">
    <property type="entry name" value="Sigma_54_int_dom_ATP-bd_1"/>
</dbReference>
<dbReference type="Gene3D" id="3.10.580.10">
    <property type="entry name" value="CBS-domain"/>
    <property type="match status" value="1"/>
</dbReference>
<dbReference type="PROSITE" id="PS00675">
    <property type="entry name" value="SIGMA54_INTERACT_1"/>
    <property type="match status" value="1"/>
</dbReference>
<dbReference type="SUPFAM" id="SSF55785">
    <property type="entry name" value="PYP-like sensor domain (PAS domain)"/>
    <property type="match status" value="2"/>
</dbReference>
<dbReference type="EMBL" id="CM001441">
    <property type="protein sequence ID" value="EHQ89414.1"/>
    <property type="molecule type" value="Genomic_DNA"/>
</dbReference>
<dbReference type="eggNOG" id="COG3829">
    <property type="taxonomic scope" value="Bacteria"/>
</dbReference>
<keyword evidence="2" id="KW-0067">ATP-binding</keyword>
<dbReference type="GO" id="GO:0006355">
    <property type="term" value="P:regulation of DNA-templated transcription"/>
    <property type="evidence" value="ECO:0007669"/>
    <property type="project" value="InterPro"/>
</dbReference>
<dbReference type="InterPro" id="IPR003593">
    <property type="entry name" value="AAA+_ATPase"/>
</dbReference>
<dbReference type="OrthoDB" id="9803970at2"/>
<dbReference type="STRING" id="768710.DesyoDRAFT_2333"/>
<dbReference type="Pfam" id="PF13426">
    <property type="entry name" value="PAS_9"/>
    <property type="match status" value="2"/>
</dbReference>
<dbReference type="AlphaFoldDB" id="H5XUW2"/>
<dbReference type="InterPro" id="IPR000644">
    <property type="entry name" value="CBS_dom"/>
</dbReference>
<dbReference type="FunFam" id="3.40.50.300:FF:000006">
    <property type="entry name" value="DNA-binding transcriptional regulator NtrC"/>
    <property type="match status" value="1"/>
</dbReference>
<dbReference type="SUPFAM" id="SSF52540">
    <property type="entry name" value="P-loop containing nucleoside triphosphate hydrolases"/>
    <property type="match status" value="1"/>
</dbReference>
<name>H5XUW2_9FIRM</name>
<dbReference type="SMART" id="SM00091">
    <property type="entry name" value="PAS"/>
    <property type="match status" value="2"/>
</dbReference>
<dbReference type="Proteomes" id="UP000005104">
    <property type="component" value="Chromosome"/>
</dbReference>
<sequence length="586" mass="66550">MIDKLIKTDPLPVTLETKVESVLGLYLDMGLLRIPVVDNTRKFCGVIRLNKDILFKILNNGGKAKEYLDSKYSTIYLNDSIESIDWKKETYLPVIAADGMYQGYVVEEDATNFIHNYQKILLKTIRDQDITGIVAIDQSNRITFVNRTAEKLYGLNNIKGKLITEVNPQTMLHNIIKSGNSLFSITMKLPNGTQVLADFHPLYENDEVIGAIAFFNSIDEIDEVLKKSHQVMEIALNSSYDGIWITDNNGKAIYINDAIERITGLRKNECIGRYSQDLEREGILSESVAMKVMKEKDIVTILQATPSGKKTLVTGTPIYSENHEISFVVVNNRDITELTALRENYQKSQILKAELENLKTKLKRYEEKEIITKSKQMRKILDLVEKIAPLDSTVLINGESGVGKEVIAKLLHNLSPRSKNGRYVSINCGAIPSTLLESELFGYEKGAFTGAIKEGKLGLMEQAHNGTLLLDEIGELPMDMQVKLLRVLQERKIVRLGGTNEKELDLRIIACTNRDLHEMTQQHLFREDLFYRLNIVPITIPPLRERTEDISGLLLYYLDIFNKKFKTAKYFFSSGHGSVWQVFVAW</sequence>
<dbReference type="PANTHER" id="PTHR32071:SF57">
    <property type="entry name" value="C4-DICARBOXYLATE TRANSPORT TRANSCRIPTIONAL REGULATORY PROTEIN DCTD"/>
    <property type="match status" value="1"/>
</dbReference>
<evidence type="ECO:0000256" key="3">
    <source>
        <dbReference type="SAM" id="Coils"/>
    </source>
</evidence>
<dbReference type="PROSITE" id="PS50045">
    <property type="entry name" value="SIGMA54_INTERACT_4"/>
    <property type="match status" value="1"/>
</dbReference>
<dbReference type="SUPFAM" id="SSF54631">
    <property type="entry name" value="CBS-domain pair"/>
    <property type="match status" value="1"/>
</dbReference>
<dbReference type="PROSITE" id="PS00676">
    <property type="entry name" value="SIGMA54_INTERACT_2"/>
    <property type="match status" value="1"/>
</dbReference>
<keyword evidence="7" id="KW-1185">Reference proteome</keyword>
<dbReference type="InterPro" id="IPR035965">
    <property type="entry name" value="PAS-like_dom_sf"/>
</dbReference>
<evidence type="ECO:0000259" key="4">
    <source>
        <dbReference type="PROSITE" id="PS50045"/>
    </source>
</evidence>
<reference evidence="6 7" key="1">
    <citation type="submission" date="2011-11" db="EMBL/GenBank/DDBJ databases">
        <title>The Noncontiguous Finished genome of Desulfosporosinus youngiae DSM 17734.</title>
        <authorList>
            <consortium name="US DOE Joint Genome Institute (JGI-PGF)"/>
            <person name="Lucas S."/>
            <person name="Han J."/>
            <person name="Lapidus A."/>
            <person name="Cheng J.-F."/>
            <person name="Goodwin L."/>
            <person name="Pitluck S."/>
            <person name="Peters L."/>
            <person name="Ovchinnikova G."/>
            <person name="Lu M."/>
            <person name="Land M.L."/>
            <person name="Hauser L."/>
            <person name="Pester M."/>
            <person name="Spring S."/>
            <person name="Ollivier B."/>
            <person name="Rattei T."/>
            <person name="Klenk H.-P."/>
            <person name="Wagner M."/>
            <person name="Loy A."/>
            <person name="Woyke T.J."/>
        </authorList>
    </citation>
    <scope>NUCLEOTIDE SEQUENCE [LARGE SCALE GENOMIC DNA]</scope>
    <source>
        <strain evidence="6 7">DSM 17734</strain>
    </source>
</reference>
<evidence type="ECO:0000313" key="6">
    <source>
        <dbReference type="EMBL" id="EHQ89414.1"/>
    </source>
</evidence>
<dbReference type="CDD" id="cd00009">
    <property type="entry name" value="AAA"/>
    <property type="match status" value="1"/>
</dbReference>
<dbReference type="Pfam" id="PF00158">
    <property type="entry name" value="Sigma54_activat"/>
    <property type="match status" value="1"/>
</dbReference>
<dbReference type="HOGENOM" id="CLU_000445_8_1_9"/>
<dbReference type="Gene3D" id="3.30.450.20">
    <property type="entry name" value="PAS domain"/>
    <property type="match status" value="2"/>
</dbReference>
<dbReference type="SMART" id="SM00382">
    <property type="entry name" value="AAA"/>
    <property type="match status" value="1"/>
</dbReference>
<dbReference type="Pfam" id="PF00571">
    <property type="entry name" value="CBS"/>
    <property type="match status" value="1"/>
</dbReference>
<evidence type="ECO:0000313" key="7">
    <source>
        <dbReference type="Proteomes" id="UP000005104"/>
    </source>
</evidence>
<dbReference type="CDD" id="cd00130">
    <property type="entry name" value="PAS"/>
    <property type="match status" value="1"/>
</dbReference>
<dbReference type="NCBIfam" id="TIGR00229">
    <property type="entry name" value="sensory_box"/>
    <property type="match status" value="1"/>
</dbReference>
<dbReference type="InterPro" id="IPR000014">
    <property type="entry name" value="PAS"/>
</dbReference>
<protein>
    <submittedName>
        <fullName evidence="6">PAS domain S-box</fullName>
    </submittedName>
</protein>